<dbReference type="GeneID" id="31363827"/>
<keyword evidence="2" id="KW-1185">Reference proteome</keyword>
<evidence type="ECO:0000313" key="1">
    <source>
        <dbReference type="EMBL" id="EFA78879.1"/>
    </source>
</evidence>
<comment type="caution">
    <text evidence="1">The sequence shown here is derived from an EMBL/GenBank/DDBJ whole genome shotgun (WGS) entry which is preliminary data.</text>
</comment>
<dbReference type="Proteomes" id="UP000001396">
    <property type="component" value="Unassembled WGS sequence"/>
</dbReference>
<reference evidence="1 2" key="1">
    <citation type="journal article" date="2011" name="Genome Res.">
        <title>Phylogeny-wide analysis of social amoeba genomes highlights ancient origins for complex intercellular communication.</title>
        <authorList>
            <person name="Heidel A.J."/>
            <person name="Lawal H.M."/>
            <person name="Felder M."/>
            <person name="Schilde C."/>
            <person name="Helps N.R."/>
            <person name="Tunggal B."/>
            <person name="Rivero F."/>
            <person name="John U."/>
            <person name="Schleicher M."/>
            <person name="Eichinger L."/>
            <person name="Platzer M."/>
            <person name="Noegel A.A."/>
            <person name="Schaap P."/>
            <person name="Gloeckner G."/>
        </authorList>
    </citation>
    <scope>NUCLEOTIDE SEQUENCE [LARGE SCALE GENOMIC DNA]</scope>
    <source>
        <strain evidence="2">ATCC 26659 / Pp 5 / PN500</strain>
    </source>
</reference>
<accession>D3BHX9</accession>
<dbReference type="EMBL" id="ADBJ01000037">
    <property type="protein sequence ID" value="EFA78879.1"/>
    <property type="molecule type" value="Genomic_DNA"/>
</dbReference>
<dbReference type="InParanoid" id="D3BHX9"/>
<evidence type="ECO:0000313" key="2">
    <source>
        <dbReference type="Proteomes" id="UP000001396"/>
    </source>
</evidence>
<protein>
    <submittedName>
        <fullName evidence="1">Uncharacterized protein</fullName>
    </submittedName>
</protein>
<sequence>MTQCIEHHKDLSLFCTVFNEIKIKDDNNIIDDKYKEKVTIDIDKLKDNKNNNIIAIAIIEGRTIQVDPDANEILVLTPMINVYYEDDLPKIYLFCQ</sequence>
<organism evidence="1 2">
    <name type="scientific">Heterostelium pallidum (strain ATCC 26659 / Pp 5 / PN500)</name>
    <name type="common">Cellular slime mold</name>
    <name type="synonym">Polysphondylium pallidum</name>
    <dbReference type="NCBI Taxonomy" id="670386"/>
    <lineage>
        <taxon>Eukaryota</taxon>
        <taxon>Amoebozoa</taxon>
        <taxon>Evosea</taxon>
        <taxon>Eumycetozoa</taxon>
        <taxon>Dictyostelia</taxon>
        <taxon>Acytosteliales</taxon>
        <taxon>Acytosteliaceae</taxon>
        <taxon>Heterostelium</taxon>
    </lineage>
</organism>
<proteinExistence type="predicted"/>
<dbReference type="RefSeq" id="XP_020431003.1">
    <property type="nucleotide sequence ID" value="XM_020579164.1"/>
</dbReference>
<dbReference type="AlphaFoldDB" id="D3BHX9"/>
<gene>
    <name evidence="1" type="ORF">PPL_08347</name>
</gene>
<name>D3BHX9_HETP5</name>